<reference evidence="10" key="1">
    <citation type="submission" date="2025-08" db="UniProtKB">
        <authorList>
            <consortium name="Ensembl"/>
        </authorList>
    </citation>
    <scope>IDENTIFICATION</scope>
</reference>
<feature type="domain" description="TRPM-like" evidence="9">
    <location>
        <begin position="389"/>
        <end position="503"/>
    </location>
</feature>
<dbReference type="Ensembl" id="ENSVKKT00000011547.1">
    <property type="protein sequence ID" value="ENSVKKP00000011281.1"/>
    <property type="gene ID" value="ENSVKKG00000007475.1"/>
</dbReference>
<keyword evidence="2" id="KW-0813">Transport</keyword>
<gene>
    <name evidence="10" type="primary">TRPM2</name>
</gene>
<evidence type="ECO:0000313" key="10">
    <source>
        <dbReference type="Ensembl" id="ENSVKKP00000011281.1"/>
    </source>
</evidence>
<keyword evidence="5" id="KW-0406">Ion transport</keyword>
<dbReference type="Pfam" id="PF18139">
    <property type="entry name" value="LSDAT_euk"/>
    <property type="match status" value="1"/>
</dbReference>
<protein>
    <submittedName>
        <fullName evidence="10">Transient receptor potential cation channel subfamily M member 2</fullName>
    </submittedName>
</protein>
<dbReference type="Proteomes" id="UP000694545">
    <property type="component" value="Unplaced"/>
</dbReference>
<dbReference type="InterPro" id="IPR050927">
    <property type="entry name" value="TRPM"/>
</dbReference>
<dbReference type="GO" id="GO:0099604">
    <property type="term" value="F:ligand-gated calcium channel activity"/>
    <property type="evidence" value="ECO:0007669"/>
    <property type="project" value="TreeGrafter"/>
</dbReference>
<keyword evidence="6" id="KW-0472">Membrane</keyword>
<evidence type="ECO:0000256" key="4">
    <source>
        <dbReference type="ARBA" id="ARBA00022989"/>
    </source>
</evidence>
<dbReference type="InterPro" id="IPR057366">
    <property type="entry name" value="TRPM-like"/>
</dbReference>
<keyword evidence="4" id="KW-1133">Transmembrane helix</keyword>
<proteinExistence type="predicted"/>
<dbReference type="AlphaFoldDB" id="A0A8D2JG91"/>
<evidence type="ECO:0000259" key="9">
    <source>
        <dbReference type="Pfam" id="PF25508"/>
    </source>
</evidence>
<evidence type="ECO:0000256" key="5">
    <source>
        <dbReference type="ARBA" id="ARBA00023065"/>
    </source>
</evidence>
<dbReference type="InterPro" id="IPR041491">
    <property type="entry name" value="TRPM_SLOG"/>
</dbReference>
<feature type="domain" description="TRPM SLOG" evidence="8">
    <location>
        <begin position="69"/>
        <end position="326"/>
    </location>
</feature>
<dbReference type="Pfam" id="PF25508">
    <property type="entry name" value="TRPM2"/>
    <property type="match status" value="1"/>
</dbReference>
<organism evidence="10 11">
    <name type="scientific">Varanus komodoensis</name>
    <name type="common">Komodo dragon</name>
    <dbReference type="NCBI Taxonomy" id="61221"/>
    <lineage>
        <taxon>Eukaryota</taxon>
        <taxon>Metazoa</taxon>
        <taxon>Chordata</taxon>
        <taxon>Craniata</taxon>
        <taxon>Vertebrata</taxon>
        <taxon>Euteleostomi</taxon>
        <taxon>Lepidosauria</taxon>
        <taxon>Squamata</taxon>
        <taxon>Bifurcata</taxon>
        <taxon>Unidentata</taxon>
        <taxon>Episquamata</taxon>
        <taxon>Toxicofera</taxon>
        <taxon>Anguimorpha</taxon>
        <taxon>Paleoanguimorpha</taxon>
        <taxon>Varanoidea</taxon>
        <taxon>Varanidae</taxon>
        <taxon>Varanus</taxon>
    </lineage>
</organism>
<evidence type="ECO:0000256" key="1">
    <source>
        <dbReference type="ARBA" id="ARBA00004141"/>
    </source>
</evidence>
<name>A0A8D2JG91_VARKO</name>
<keyword evidence="11" id="KW-1185">Reference proteome</keyword>
<keyword evidence="3" id="KW-0812">Transmembrane</keyword>
<reference evidence="10" key="2">
    <citation type="submission" date="2025-09" db="UniProtKB">
        <authorList>
            <consortium name="Ensembl"/>
        </authorList>
    </citation>
    <scope>IDENTIFICATION</scope>
</reference>
<comment type="subcellular location">
    <subcellularLocation>
        <location evidence="1">Membrane</location>
        <topology evidence="1">Multi-pass membrane protein</topology>
    </subcellularLocation>
</comment>
<dbReference type="GO" id="GO:0005886">
    <property type="term" value="C:plasma membrane"/>
    <property type="evidence" value="ECO:0007669"/>
    <property type="project" value="TreeGrafter"/>
</dbReference>
<evidence type="ECO:0000313" key="11">
    <source>
        <dbReference type="Proteomes" id="UP000694545"/>
    </source>
</evidence>
<dbReference type="Gene3D" id="3.40.50.450">
    <property type="match status" value="1"/>
</dbReference>
<evidence type="ECO:0000256" key="7">
    <source>
        <dbReference type="ARBA" id="ARBA00023303"/>
    </source>
</evidence>
<keyword evidence="7" id="KW-0407">Ion channel</keyword>
<evidence type="ECO:0000256" key="3">
    <source>
        <dbReference type="ARBA" id="ARBA00022692"/>
    </source>
</evidence>
<dbReference type="GO" id="GO:0051209">
    <property type="term" value="P:release of sequestered calcium ion into cytosol"/>
    <property type="evidence" value="ECO:0007669"/>
    <property type="project" value="TreeGrafter"/>
</dbReference>
<sequence>SKSSFSVENVVMVREGDWANSCFCTGALSYNVFGNPSKAKWDPRRHVQEMPTDAFGDISFTGLGQKVGKYVRVSSNTHPRVIYQLMTQHWGLDIPNLLISVTGGAKNFNMKPRLKNIFRRGLVKVAQTTGAWIITGGSHAGVMKQVGEAVRDFSMSSSYKGEMVTIGIATWGTIHNRSSLISPMVRRNCTKAGSFPAEYVLDEETQGNLSCLDSNHTHFILVDDGTNGKYGVEIPLRTRLEKFISEQTKVKGGVAIKIPIVCVVLEGGPGTLDTIYNAITIGTPCVIVEGSGRVADVIAQVANLPIPKISISLIQKKLSTFFKDSYEQFTESKLIEQLLTIFREGKDGHFLVYSATAASRYRDHFGHENWDHQLKLAVAWNRVDIARSEIFTDDHEWKPSDLHPMMAAALITNKPEFVKLFLEQGVHLKEFVTWDTLIYLYENMAVSSTFHGKLQKVLLEEKEGSAFSKVPRVQLHHVSQVLRELLGDFTQQLYPKPKTSERHRLSIAVPHIKLNVPYLCMLVTP</sequence>
<evidence type="ECO:0000256" key="2">
    <source>
        <dbReference type="ARBA" id="ARBA00022448"/>
    </source>
</evidence>
<evidence type="ECO:0000256" key="6">
    <source>
        <dbReference type="ARBA" id="ARBA00023136"/>
    </source>
</evidence>
<dbReference type="PANTHER" id="PTHR13800">
    <property type="entry name" value="TRANSIENT RECEPTOR POTENTIAL CATION CHANNEL, SUBFAMILY M, MEMBER 6"/>
    <property type="match status" value="1"/>
</dbReference>
<dbReference type="PANTHER" id="PTHR13800:SF2">
    <property type="entry name" value="TRANSIENT RECEPTOR POTENTIAL CATION CHANNEL SUBFAMILY M MEMBER 2"/>
    <property type="match status" value="1"/>
</dbReference>
<accession>A0A8D2JG91</accession>
<evidence type="ECO:0000259" key="8">
    <source>
        <dbReference type="Pfam" id="PF18139"/>
    </source>
</evidence>